<sequence length="91" mass="10155">MYGMLKAILQFCLDFGDLVLHDADPSLRTFFRSCLSREFADPVVAEATIDFLNVNKKKLLTSFPTLLPQSSLNANVDCMEWGTVSSSVHLI</sequence>
<accession>A0AAW1Y0W9</accession>
<dbReference type="Proteomes" id="UP001457282">
    <property type="component" value="Unassembled WGS sequence"/>
</dbReference>
<feature type="domain" description="AP-5 complex subunit zeta-1 ARM repeats" evidence="1">
    <location>
        <begin position="6"/>
        <end position="70"/>
    </location>
</feature>
<dbReference type="InterPro" id="IPR055450">
    <property type="entry name" value="AP5Z1_ARM"/>
</dbReference>
<dbReference type="Pfam" id="PF14764">
    <property type="entry name" value="SPG48"/>
    <property type="match status" value="1"/>
</dbReference>
<dbReference type="EMBL" id="JBEDUW010000002">
    <property type="protein sequence ID" value="KAK9942378.1"/>
    <property type="molecule type" value="Genomic_DNA"/>
</dbReference>
<keyword evidence="3" id="KW-1185">Reference proteome</keyword>
<proteinExistence type="predicted"/>
<dbReference type="AlphaFoldDB" id="A0AAW1Y0W9"/>
<protein>
    <recommendedName>
        <fullName evidence="1">AP-5 complex subunit zeta-1 ARM repeats domain-containing protein</fullName>
    </recommendedName>
</protein>
<dbReference type="PANTHER" id="PTHR47885:SF1">
    <property type="entry name" value="AP-5 COMPLEX SUBUNIT ZETA-1"/>
    <property type="match status" value="1"/>
</dbReference>
<evidence type="ECO:0000259" key="1">
    <source>
        <dbReference type="Pfam" id="PF14764"/>
    </source>
</evidence>
<dbReference type="PANTHER" id="PTHR47885">
    <property type="entry name" value="AP-5 COMPLEX SUBUNIT ZETA-1"/>
    <property type="match status" value="1"/>
</dbReference>
<evidence type="ECO:0000313" key="3">
    <source>
        <dbReference type="Proteomes" id="UP001457282"/>
    </source>
</evidence>
<evidence type="ECO:0000313" key="2">
    <source>
        <dbReference type="EMBL" id="KAK9942378.1"/>
    </source>
</evidence>
<gene>
    <name evidence="2" type="ORF">M0R45_008047</name>
</gene>
<comment type="caution">
    <text evidence="2">The sequence shown here is derived from an EMBL/GenBank/DDBJ whole genome shotgun (WGS) entry which is preliminary data.</text>
</comment>
<organism evidence="2 3">
    <name type="scientific">Rubus argutus</name>
    <name type="common">Southern blackberry</name>
    <dbReference type="NCBI Taxonomy" id="59490"/>
    <lineage>
        <taxon>Eukaryota</taxon>
        <taxon>Viridiplantae</taxon>
        <taxon>Streptophyta</taxon>
        <taxon>Embryophyta</taxon>
        <taxon>Tracheophyta</taxon>
        <taxon>Spermatophyta</taxon>
        <taxon>Magnoliopsida</taxon>
        <taxon>eudicotyledons</taxon>
        <taxon>Gunneridae</taxon>
        <taxon>Pentapetalae</taxon>
        <taxon>rosids</taxon>
        <taxon>fabids</taxon>
        <taxon>Rosales</taxon>
        <taxon>Rosaceae</taxon>
        <taxon>Rosoideae</taxon>
        <taxon>Rosoideae incertae sedis</taxon>
        <taxon>Rubus</taxon>
    </lineage>
</organism>
<name>A0AAW1Y0W9_RUBAR</name>
<reference evidence="2 3" key="1">
    <citation type="journal article" date="2023" name="G3 (Bethesda)">
        <title>A chromosome-length genome assembly and annotation of blackberry (Rubus argutus, cv. 'Hillquist').</title>
        <authorList>
            <person name="Bruna T."/>
            <person name="Aryal R."/>
            <person name="Dudchenko O."/>
            <person name="Sargent D.J."/>
            <person name="Mead D."/>
            <person name="Buti M."/>
            <person name="Cavallini A."/>
            <person name="Hytonen T."/>
            <person name="Andres J."/>
            <person name="Pham M."/>
            <person name="Weisz D."/>
            <person name="Mascagni F."/>
            <person name="Usai G."/>
            <person name="Natali L."/>
            <person name="Bassil N."/>
            <person name="Fernandez G.E."/>
            <person name="Lomsadze A."/>
            <person name="Armour M."/>
            <person name="Olukolu B."/>
            <person name="Poorten T."/>
            <person name="Britton C."/>
            <person name="Davik J."/>
            <person name="Ashrafi H."/>
            <person name="Aiden E.L."/>
            <person name="Borodovsky M."/>
            <person name="Worthington M."/>
        </authorList>
    </citation>
    <scope>NUCLEOTIDE SEQUENCE [LARGE SCALE GENOMIC DNA]</scope>
    <source>
        <strain evidence="2">PI 553951</strain>
    </source>
</reference>